<dbReference type="Gene3D" id="3.30.565.10">
    <property type="entry name" value="Histidine kinase-like ATPase, C-terminal domain"/>
    <property type="match status" value="1"/>
</dbReference>
<evidence type="ECO:0000313" key="2">
    <source>
        <dbReference type="EMBL" id="PLR19199.1"/>
    </source>
</evidence>
<dbReference type="KEGG" id="cfh:C1707_02070"/>
<reference evidence="1 4" key="2">
    <citation type="submission" date="2018-01" db="EMBL/GenBank/DDBJ databases">
        <title>Complete genome sequence of Caulobacter flavus RHGG3.</title>
        <authorList>
            <person name="Yang E."/>
        </authorList>
    </citation>
    <scope>NUCLEOTIDE SEQUENCE [LARGE SCALE GENOMIC DNA]</scope>
    <source>
        <strain evidence="1 4">RHGG3</strain>
    </source>
</reference>
<organism evidence="2 3">
    <name type="scientific">Caulobacter flavus</name>
    <dbReference type="NCBI Taxonomy" id="1679497"/>
    <lineage>
        <taxon>Bacteria</taxon>
        <taxon>Pseudomonadati</taxon>
        <taxon>Pseudomonadota</taxon>
        <taxon>Alphaproteobacteria</taxon>
        <taxon>Caulobacterales</taxon>
        <taxon>Caulobacteraceae</taxon>
        <taxon>Caulobacter</taxon>
    </lineage>
</organism>
<proteinExistence type="predicted"/>
<dbReference type="SUPFAM" id="SSF55874">
    <property type="entry name" value="ATPase domain of HSP90 chaperone/DNA topoisomerase II/histidine kinase"/>
    <property type="match status" value="1"/>
</dbReference>
<gene>
    <name evidence="1" type="ORF">C1707_02070</name>
    <name evidence="2" type="ORF">CFHF_04100</name>
</gene>
<dbReference type="RefSeq" id="WP_101711757.1">
    <property type="nucleotide sequence ID" value="NZ_CP026100.1"/>
</dbReference>
<evidence type="ECO:0000313" key="3">
    <source>
        <dbReference type="Proteomes" id="UP000234483"/>
    </source>
</evidence>
<keyword evidence="4" id="KW-1185">Reference proteome</keyword>
<evidence type="ECO:0000313" key="1">
    <source>
        <dbReference type="EMBL" id="AYV45121.1"/>
    </source>
</evidence>
<protein>
    <recommendedName>
        <fullName evidence="5">ATP-binding protein</fullName>
    </recommendedName>
</protein>
<dbReference type="AlphaFoldDB" id="A0A2N5CZF6"/>
<reference evidence="2 3" key="1">
    <citation type="submission" date="2017-12" db="EMBL/GenBank/DDBJ databases">
        <title>The genome sequence of Caulobacter flavus CGMCC1 15093.</title>
        <authorList>
            <person name="Gao J."/>
            <person name="Mao X."/>
            <person name="Sun J."/>
        </authorList>
    </citation>
    <scope>NUCLEOTIDE SEQUENCE [LARGE SCALE GENOMIC DNA]</scope>
    <source>
        <strain evidence="2 3">CGMCC1 15093</strain>
    </source>
</reference>
<accession>A0A2N5CZF6</accession>
<dbReference type="InterPro" id="IPR036890">
    <property type="entry name" value="HATPase_C_sf"/>
</dbReference>
<dbReference type="Pfam" id="PF13589">
    <property type="entry name" value="HATPase_c_3"/>
    <property type="match status" value="1"/>
</dbReference>
<evidence type="ECO:0008006" key="5">
    <source>
        <dbReference type="Google" id="ProtNLM"/>
    </source>
</evidence>
<name>A0A2N5CZF6_9CAUL</name>
<sequence length="207" mass="22931">MQQLEFKPRARIIRTVGDQLISGPEAAIIELARNAYDADASYVIVEFTPPSASAGWRINIIDDGHGMSLADIRIRRLLVRWGDLESDVVQNHNWFGISRREQLELPQGREMARIDKMLTGLFRERQKLLEALPRTAATDPTGVAAKIAAAVKAIDPDDHQEVHFLLSGAARDLAAMRCPGCHQPLVTEAWIDWSTRVDQGGKVSEGG</sequence>
<dbReference type="Proteomes" id="UP000281192">
    <property type="component" value="Chromosome"/>
</dbReference>
<dbReference type="EMBL" id="PJRQ01000008">
    <property type="protein sequence ID" value="PLR19199.1"/>
    <property type="molecule type" value="Genomic_DNA"/>
</dbReference>
<dbReference type="EMBL" id="CP026100">
    <property type="protein sequence ID" value="AYV45121.1"/>
    <property type="molecule type" value="Genomic_DNA"/>
</dbReference>
<evidence type="ECO:0000313" key="4">
    <source>
        <dbReference type="Proteomes" id="UP000281192"/>
    </source>
</evidence>
<dbReference type="OrthoDB" id="7188432at2"/>
<dbReference type="Proteomes" id="UP000234483">
    <property type="component" value="Unassembled WGS sequence"/>
</dbReference>